<sequence length="119" mass="13840">MTDNQADDNKPEWLDWATEERHIGQLIREQNPAWFTEICQILFDTDPMMIRLVGEPEGYAPEVGSIIRSLPQCISVEDVQQLIFNVFTQWFTPEFAGGRSQYFETAQAVWASWKAQQQE</sequence>
<dbReference type="Proteomes" id="UP000509597">
    <property type="component" value="Chromosome"/>
</dbReference>
<evidence type="ECO:0000313" key="2">
    <source>
        <dbReference type="Proteomes" id="UP000509597"/>
    </source>
</evidence>
<name>A0A7H9BJJ0_9NEIS</name>
<reference evidence="1 2" key="1">
    <citation type="submission" date="2020-07" db="EMBL/GenBank/DDBJ databases">
        <title>Complete genome sequence of Chitinibacter sp. 2T18.</title>
        <authorList>
            <person name="Bae J.-W."/>
            <person name="Choi J.-W."/>
        </authorList>
    </citation>
    <scope>NUCLEOTIDE SEQUENCE [LARGE SCALE GENOMIC DNA]</scope>
    <source>
        <strain evidence="1 2">2T18</strain>
    </source>
</reference>
<evidence type="ECO:0000313" key="1">
    <source>
        <dbReference type="EMBL" id="QLG88830.1"/>
    </source>
</evidence>
<dbReference type="RefSeq" id="WP_179355333.1">
    <property type="nucleotide sequence ID" value="NZ_CP058627.1"/>
</dbReference>
<proteinExistence type="predicted"/>
<organism evidence="1 2">
    <name type="scientific">Chitinibacter bivalviorum</name>
    <dbReference type="NCBI Taxonomy" id="2739434"/>
    <lineage>
        <taxon>Bacteria</taxon>
        <taxon>Pseudomonadati</taxon>
        <taxon>Pseudomonadota</taxon>
        <taxon>Betaproteobacteria</taxon>
        <taxon>Neisseriales</taxon>
        <taxon>Chitinibacteraceae</taxon>
        <taxon>Chitinibacter</taxon>
    </lineage>
</organism>
<dbReference type="KEGG" id="chiz:HQ393_11625"/>
<protein>
    <submittedName>
        <fullName evidence="1">Uncharacterized protein</fullName>
    </submittedName>
</protein>
<dbReference type="AlphaFoldDB" id="A0A7H9BJJ0"/>
<keyword evidence="2" id="KW-1185">Reference proteome</keyword>
<dbReference type="EMBL" id="CP058627">
    <property type="protein sequence ID" value="QLG88830.1"/>
    <property type="molecule type" value="Genomic_DNA"/>
</dbReference>
<accession>A0A7H9BJJ0</accession>
<gene>
    <name evidence="1" type="ORF">HQ393_11625</name>
</gene>